<name>A0A4Z2E9N9_9TELE</name>
<protein>
    <submittedName>
        <fullName evidence="1">Uncharacterized protein</fullName>
    </submittedName>
</protein>
<comment type="caution">
    <text evidence="1">The sequence shown here is derived from an EMBL/GenBank/DDBJ whole genome shotgun (WGS) entry which is preliminary data.</text>
</comment>
<dbReference type="Proteomes" id="UP000314294">
    <property type="component" value="Unassembled WGS sequence"/>
</dbReference>
<dbReference type="AlphaFoldDB" id="A0A4Z2E9N9"/>
<proteinExistence type="predicted"/>
<keyword evidence="2" id="KW-1185">Reference proteome</keyword>
<evidence type="ECO:0000313" key="1">
    <source>
        <dbReference type="EMBL" id="TNN25576.1"/>
    </source>
</evidence>
<reference evidence="1 2" key="1">
    <citation type="submission" date="2019-03" db="EMBL/GenBank/DDBJ databases">
        <title>First draft genome of Liparis tanakae, snailfish: a comprehensive survey of snailfish specific genes.</title>
        <authorList>
            <person name="Kim W."/>
            <person name="Song I."/>
            <person name="Jeong J.-H."/>
            <person name="Kim D."/>
            <person name="Kim S."/>
            <person name="Ryu S."/>
            <person name="Song J.Y."/>
            <person name="Lee S.K."/>
        </authorList>
    </citation>
    <scope>NUCLEOTIDE SEQUENCE [LARGE SCALE GENOMIC DNA]</scope>
    <source>
        <tissue evidence="1">Muscle</tissue>
    </source>
</reference>
<dbReference type="EMBL" id="SRLO01012178">
    <property type="protein sequence ID" value="TNN25576.1"/>
    <property type="molecule type" value="Genomic_DNA"/>
</dbReference>
<sequence>MKPADHRQVHQASVAVVDGEVTLSTRWRSTTEEERRCSDHRVVTVQEAGIDHLGWLQRGDLDLDLDPDPDSSGSP</sequence>
<organism evidence="1 2">
    <name type="scientific">Liparis tanakae</name>
    <name type="common">Tanaka's snailfish</name>
    <dbReference type="NCBI Taxonomy" id="230148"/>
    <lineage>
        <taxon>Eukaryota</taxon>
        <taxon>Metazoa</taxon>
        <taxon>Chordata</taxon>
        <taxon>Craniata</taxon>
        <taxon>Vertebrata</taxon>
        <taxon>Euteleostomi</taxon>
        <taxon>Actinopterygii</taxon>
        <taxon>Neopterygii</taxon>
        <taxon>Teleostei</taxon>
        <taxon>Neoteleostei</taxon>
        <taxon>Acanthomorphata</taxon>
        <taxon>Eupercaria</taxon>
        <taxon>Perciformes</taxon>
        <taxon>Cottioidei</taxon>
        <taxon>Cottales</taxon>
        <taxon>Liparidae</taxon>
        <taxon>Liparis</taxon>
    </lineage>
</organism>
<evidence type="ECO:0000313" key="2">
    <source>
        <dbReference type="Proteomes" id="UP000314294"/>
    </source>
</evidence>
<gene>
    <name evidence="1" type="ORF">EYF80_064294</name>
</gene>
<accession>A0A4Z2E9N9</accession>